<feature type="transmembrane region" description="Helical" evidence="5">
    <location>
        <begin position="6"/>
        <end position="29"/>
    </location>
</feature>
<keyword evidence="7" id="KW-1185">Reference proteome</keyword>
<dbReference type="PANTHER" id="PTHR12570:SF86">
    <property type="entry name" value="ADR321CP"/>
    <property type="match status" value="1"/>
</dbReference>
<keyword evidence="3 5" id="KW-1133">Transmembrane helix</keyword>
<evidence type="ECO:0000256" key="5">
    <source>
        <dbReference type="SAM" id="Phobius"/>
    </source>
</evidence>
<keyword evidence="2 5" id="KW-0812">Transmembrane</keyword>
<dbReference type="RefSeq" id="XP_067546477.1">
    <property type="nucleotide sequence ID" value="XM_067694124.1"/>
</dbReference>
<dbReference type="AlphaFoldDB" id="A0A8H7ZEH1"/>
<evidence type="ECO:0000313" key="6">
    <source>
        <dbReference type="EMBL" id="KAG5417361.1"/>
    </source>
</evidence>
<dbReference type="GO" id="GO:0015095">
    <property type="term" value="F:magnesium ion transmembrane transporter activity"/>
    <property type="evidence" value="ECO:0007669"/>
    <property type="project" value="InterPro"/>
</dbReference>
<feature type="transmembrane region" description="Helical" evidence="5">
    <location>
        <begin position="66"/>
        <end position="86"/>
    </location>
</feature>
<evidence type="ECO:0000256" key="1">
    <source>
        <dbReference type="ARBA" id="ARBA00004141"/>
    </source>
</evidence>
<evidence type="ECO:0000256" key="3">
    <source>
        <dbReference type="ARBA" id="ARBA00022989"/>
    </source>
</evidence>
<dbReference type="GeneID" id="93653623"/>
<dbReference type="PANTHER" id="PTHR12570">
    <property type="match status" value="1"/>
</dbReference>
<name>A0A8H7ZEH1_9ASCO</name>
<comment type="subcellular location">
    <subcellularLocation>
        <location evidence="1">Membrane</location>
        <topology evidence="1">Multi-pass membrane protein</topology>
    </subcellularLocation>
</comment>
<evidence type="ECO:0000313" key="7">
    <source>
        <dbReference type="Proteomes" id="UP000669133"/>
    </source>
</evidence>
<dbReference type="InterPro" id="IPR037185">
    <property type="entry name" value="EmrE-like"/>
</dbReference>
<dbReference type="EMBL" id="JAEOAQ010000007">
    <property type="protein sequence ID" value="KAG5417361.1"/>
    <property type="molecule type" value="Genomic_DNA"/>
</dbReference>
<keyword evidence="4 5" id="KW-0472">Membrane</keyword>
<dbReference type="SUPFAM" id="SSF103481">
    <property type="entry name" value="Multidrug resistance efflux transporter EmrE"/>
    <property type="match status" value="1"/>
</dbReference>
<protein>
    <submittedName>
        <fullName evidence="6">Uncharacterized protein</fullName>
    </submittedName>
</protein>
<dbReference type="InterPro" id="IPR008521">
    <property type="entry name" value="Mg_trans_NIPA"/>
</dbReference>
<organism evidence="6 7">
    <name type="scientific">Candida metapsilosis</name>
    <dbReference type="NCBI Taxonomy" id="273372"/>
    <lineage>
        <taxon>Eukaryota</taxon>
        <taxon>Fungi</taxon>
        <taxon>Dikarya</taxon>
        <taxon>Ascomycota</taxon>
        <taxon>Saccharomycotina</taxon>
        <taxon>Pichiomycetes</taxon>
        <taxon>Debaryomycetaceae</taxon>
        <taxon>Candida/Lodderomyces clade</taxon>
        <taxon>Candida</taxon>
    </lineage>
</organism>
<gene>
    <name evidence="6" type="ORF">I9W82_004994</name>
</gene>
<feature type="transmembrane region" description="Helical" evidence="5">
    <location>
        <begin position="332"/>
        <end position="352"/>
    </location>
</feature>
<feature type="transmembrane region" description="Helical" evidence="5">
    <location>
        <begin position="170"/>
        <end position="192"/>
    </location>
</feature>
<feature type="transmembrane region" description="Helical" evidence="5">
    <location>
        <begin position="292"/>
        <end position="311"/>
    </location>
</feature>
<feature type="transmembrane region" description="Helical" evidence="5">
    <location>
        <begin position="120"/>
        <end position="138"/>
    </location>
</feature>
<sequence>MSGSSSSAIIFGCSVAVISSAIQSFGVTLQRKSHLLNLQIPGDNNATDAMFHHNTHHRQQRYRRNMWYLGFSLFIIANVLGSAIQISTLPLIILSPLQSIGLIFNSIFSCLLLPGENFTTSLWSGTGIIALGACVIAYNGSTNNTTPNEPMPDINENFKLILTKLSDTSFLLWFIGTFIFMGSLLLLNCTYLRKKAHEYRQNFTLKDGRNNILVLKFNKTQFWKGINYGIISGTLTAHTFLFAKSIINVIMETILKEGFSGVFKVSNIVPYFLLATMLSIIGLQLTAFNLGLAQISTTILYPLCFLVYNLVNLINDLKFNRLLADHKMTYSQFAWIVLGLIAVLCGVLVLSWDSAFHSADDMNESAISINEIDNLATPESSFEQTKDDNATESTDLTENLSDINSFQNQNLIDLDGGADEENELANLSNMSNSRVAPQRERSLTYEQNQLLQQFDL</sequence>
<dbReference type="GO" id="GO:0016020">
    <property type="term" value="C:membrane"/>
    <property type="evidence" value="ECO:0007669"/>
    <property type="project" value="UniProtKB-SubCell"/>
</dbReference>
<dbReference type="OrthoDB" id="2504919at2759"/>
<accession>A0A8H7ZEH1</accession>
<feature type="transmembrane region" description="Helical" evidence="5">
    <location>
        <begin position="268"/>
        <end position="286"/>
    </location>
</feature>
<reference evidence="6 7" key="1">
    <citation type="submission" date="2020-12" db="EMBL/GenBank/DDBJ databases">
        <title>Effect of drift, selection, and recombination on the evolution of hybrid genomes in Candida yeast pathogens.</title>
        <authorList>
            <person name="Mixao V."/>
            <person name="Ksiezopolska E."/>
            <person name="Saus E."/>
            <person name="Boekhout T."/>
            <person name="Gacser A."/>
            <person name="Gabaldon T."/>
        </authorList>
    </citation>
    <scope>NUCLEOTIDE SEQUENCE [LARGE SCALE GENOMIC DNA]</scope>
    <source>
        <strain evidence="6 7">BP57</strain>
    </source>
</reference>
<evidence type="ECO:0000256" key="2">
    <source>
        <dbReference type="ARBA" id="ARBA00022692"/>
    </source>
</evidence>
<comment type="caution">
    <text evidence="6">The sequence shown here is derived from an EMBL/GenBank/DDBJ whole genome shotgun (WGS) entry which is preliminary data.</text>
</comment>
<feature type="transmembrane region" description="Helical" evidence="5">
    <location>
        <begin position="92"/>
        <end position="113"/>
    </location>
</feature>
<dbReference type="Proteomes" id="UP000669133">
    <property type="component" value="Unassembled WGS sequence"/>
</dbReference>
<evidence type="ECO:0000256" key="4">
    <source>
        <dbReference type="ARBA" id="ARBA00023136"/>
    </source>
</evidence>
<proteinExistence type="predicted"/>